<evidence type="ECO:0000313" key="2">
    <source>
        <dbReference type="Proteomes" id="UP001519344"/>
    </source>
</evidence>
<dbReference type="Proteomes" id="UP001519344">
    <property type="component" value="Unassembled WGS sequence"/>
</dbReference>
<gene>
    <name evidence="1" type="ORF">J2Z65_003331</name>
</gene>
<organism evidence="1 2">
    <name type="scientific">Paenibacillus aceris</name>
    <dbReference type="NCBI Taxonomy" id="869555"/>
    <lineage>
        <taxon>Bacteria</taxon>
        <taxon>Bacillati</taxon>
        <taxon>Bacillota</taxon>
        <taxon>Bacilli</taxon>
        <taxon>Bacillales</taxon>
        <taxon>Paenibacillaceae</taxon>
        <taxon>Paenibacillus</taxon>
    </lineage>
</organism>
<proteinExistence type="predicted"/>
<keyword evidence="2" id="KW-1185">Reference proteome</keyword>
<protein>
    <submittedName>
        <fullName evidence="1">Uncharacterized protein</fullName>
    </submittedName>
</protein>
<name>A0ABS4HZM5_9BACL</name>
<sequence length="148" mass="17727">MDIKKEIQQLFQELHQVTTEMDKANQSLSYNLFASEKRRALKRQAQHLQKLRLGFANLSDMIRIFTEWSESKQWMPEDQKIWADHLFTIALYVKEWGSHLDNLTNSNVFFRTPVPTIKPPFTLEKYQYPLALYHNANQIIQDFHKYSH</sequence>
<dbReference type="RefSeq" id="WP_240159757.1">
    <property type="nucleotide sequence ID" value="NZ_JAAOZR010000023.1"/>
</dbReference>
<comment type="caution">
    <text evidence="1">The sequence shown here is derived from an EMBL/GenBank/DDBJ whole genome shotgun (WGS) entry which is preliminary data.</text>
</comment>
<evidence type="ECO:0000313" key="1">
    <source>
        <dbReference type="EMBL" id="MBP1964108.1"/>
    </source>
</evidence>
<accession>A0ABS4HZM5</accession>
<dbReference type="EMBL" id="JAGGKV010000008">
    <property type="protein sequence ID" value="MBP1964108.1"/>
    <property type="molecule type" value="Genomic_DNA"/>
</dbReference>
<reference evidence="1 2" key="1">
    <citation type="submission" date="2021-03" db="EMBL/GenBank/DDBJ databases">
        <title>Genomic Encyclopedia of Type Strains, Phase IV (KMG-IV): sequencing the most valuable type-strain genomes for metagenomic binning, comparative biology and taxonomic classification.</title>
        <authorList>
            <person name="Goeker M."/>
        </authorList>
    </citation>
    <scope>NUCLEOTIDE SEQUENCE [LARGE SCALE GENOMIC DNA]</scope>
    <source>
        <strain evidence="1 2">DSM 24950</strain>
    </source>
</reference>